<protein>
    <submittedName>
        <fullName evidence="2">Uncharacterized protein</fullName>
    </submittedName>
</protein>
<evidence type="ECO:0000313" key="2">
    <source>
        <dbReference type="EMBL" id="ALL62822.1"/>
    </source>
</evidence>
<dbReference type="Proteomes" id="UP000019146">
    <property type="component" value="Chromosome 1"/>
</dbReference>
<dbReference type="KEGG" id="bcai:K788_0005881"/>
<gene>
    <name evidence="2" type="ORF">K788_0005881</name>
</gene>
<accession>A0A0P0R4A2</accession>
<name>A0A0P0R4A2_9BURK</name>
<evidence type="ECO:0000313" key="3">
    <source>
        <dbReference type="Proteomes" id="UP000019146"/>
    </source>
</evidence>
<evidence type="ECO:0000256" key="1">
    <source>
        <dbReference type="SAM" id="MobiDB-lite"/>
    </source>
</evidence>
<feature type="region of interest" description="Disordered" evidence="1">
    <location>
        <begin position="1"/>
        <end position="37"/>
    </location>
</feature>
<sequence length="37" mass="4201">MVLHDVSSGWRFQRPARRSQGARRPDQIKPGRSRGGP</sequence>
<reference evidence="2 3" key="1">
    <citation type="journal article" date="2014" name="Genome Announc.">
        <title>Draft Genome Sequence of the Haloacid-Degrading Burkholderia caribensis Strain MBA4.</title>
        <authorList>
            <person name="Pan Y."/>
            <person name="Kong K.F."/>
            <person name="Tsang J.S."/>
        </authorList>
    </citation>
    <scope>NUCLEOTIDE SEQUENCE [LARGE SCALE GENOMIC DNA]</scope>
    <source>
        <strain evidence="2 3">MBA4</strain>
    </source>
</reference>
<proteinExistence type="predicted"/>
<dbReference type="AlphaFoldDB" id="A0A0P0R4A2"/>
<dbReference type="EMBL" id="CP012746">
    <property type="protein sequence ID" value="ALL62822.1"/>
    <property type="molecule type" value="Genomic_DNA"/>
</dbReference>
<organism evidence="2 3">
    <name type="scientific">Paraburkholderia caribensis MBA4</name>
    <dbReference type="NCBI Taxonomy" id="1323664"/>
    <lineage>
        <taxon>Bacteria</taxon>
        <taxon>Pseudomonadati</taxon>
        <taxon>Pseudomonadota</taxon>
        <taxon>Betaproteobacteria</taxon>
        <taxon>Burkholderiales</taxon>
        <taxon>Burkholderiaceae</taxon>
        <taxon>Paraburkholderia</taxon>
    </lineage>
</organism>